<dbReference type="EMBL" id="SZQA01000031">
    <property type="protein sequence ID" value="TKK84948.1"/>
    <property type="molecule type" value="Genomic_DNA"/>
</dbReference>
<dbReference type="SUPFAM" id="SSF52172">
    <property type="entry name" value="CheY-like"/>
    <property type="match status" value="1"/>
</dbReference>
<evidence type="ECO:0000259" key="4">
    <source>
        <dbReference type="PROSITE" id="PS50110"/>
    </source>
</evidence>
<evidence type="ECO:0000256" key="2">
    <source>
        <dbReference type="ARBA" id="ARBA00023125"/>
    </source>
</evidence>
<dbReference type="GO" id="GO:0003677">
    <property type="term" value="F:DNA binding"/>
    <property type="evidence" value="ECO:0007669"/>
    <property type="project" value="UniProtKB-KW"/>
</dbReference>
<dbReference type="InterPro" id="IPR000792">
    <property type="entry name" value="Tscrpt_reg_LuxR_C"/>
</dbReference>
<comment type="caution">
    <text evidence="5">The sequence shown here is derived from an EMBL/GenBank/DDBJ whole genome shotgun (WGS) entry which is preliminary data.</text>
</comment>
<dbReference type="OrthoDB" id="8482304at2"/>
<protein>
    <submittedName>
        <fullName evidence="5">Response regulator transcription factor</fullName>
    </submittedName>
</protein>
<evidence type="ECO:0000256" key="3">
    <source>
        <dbReference type="PROSITE-ProRule" id="PRU00169"/>
    </source>
</evidence>
<dbReference type="PANTHER" id="PTHR43214">
    <property type="entry name" value="TWO-COMPONENT RESPONSE REGULATOR"/>
    <property type="match status" value="1"/>
</dbReference>
<keyword evidence="6" id="KW-1185">Reference proteome</keyword>
<evidence type="ECO:0000256" key="1">
    <source>
        <dbReference type="ARBA" id="ARBA00022553"/>
    </source>
</evidence>
<dbReference type="Proteomes" id="UP000308705">
    <property type="component" value="Unassembled WGS sequence"/>
</dbReference>
<dbReference type="AlphaFoldDB" id="A0A4U3M7J9"/>
<dbReference type="PANTHER" id="PTHR43214:SF43">
    <property type="entry name" value="TWO-COMPONENT RESPONSE REGULATOR"/>
    <property type="match status" value="1"/>
</dbReference>
<comment type="caution">
    <text evidence="3">Lacks conserved residue(s) required for the propagation of feature annotation.</text>
</comment>
<dbReference type="InterPro" id="IPR016032">
    <property type="entry name" value="Sig_transdc_resp-reg_C-effctor"/>
</dbReference>
<accession>A0A4U3M7J9</accession>
<keyword evidence="1" id="KW-0597">Phosphoprotein</keyword>
<dbReference type="InterPro" id="IPR039420">
    <property type="entry name" value="WalR-like"/>
</dbReference>
<proteinExistence type="predicted"/>
<dbReference type="SMART" id="SM00448">
    <property type="entry name" value="REC"/>
    <property type="match status" value="1"/>
</dbReference>
<dbReference type="GO" id="GO:0000160">
    <property type="term" value="P:phosphorelay signal transduction system"/>
    <property type="evidence" value="ECO:0007669"/>
    <property type="project" value="InterPro"/>
</dbReference>
<sequence length="202" mass="21480">MIRVAVADDHPHAQAGIRRLLTRMPEVGSIVAAPSTDAEIDVVLLALYGDDRRPALAAIEGWTPRARVLVTAAHGDPSDVVAALQAGASGYLPRNTAPDEFRQAVLQAAAGGFALGQGLAEVLRGQLASATSTLCLRPALSPRETETLRLISKGCTHPEAAKAMNIEELSVDQLVVRIQVKLGFGNPRDLRRVTEDLGLQRL</sequence>
<evidence type="ECO:0000313" key="6">
    <source>
        <dbReference type="Proteomes" id="UP000308705"/>
    </source>
</evidence>
<dbReference type="Gene3D" id="3.40.50.2300">
    <property type="match status" value="1"/>
</dbReference>
<dbReference type="GO" id="GO:0006355">
    <property type="term" value="P:regulation of DNA-templated transcription"/>
    <property type="evidence" value="ECO:0007669"/>
    <property type="project" value="InterPro"/>
</dbReference>
<dbReference type="CDD" id="cd17535">
    <property type="entry name" value="REC_NarL-like"/>
    <property type="match status" value="1"/>
</dbReference>
<dbReference type="InterPro" id="IPR001789">
    <property type="entry name" value="Sig_transdc_resp-reg_receiver"/>
</dbReference>
<dbReference type="InterPro" id="IPR011006">
    <property type="entry name" value="CheY-like_superfamily"/>
</dbReference>
<keyword evidence="2" id="KW-0238">DNA-binding</keyword>
<dbReference type="Pfam" id="PF00196">
    <property type="entry name" value="GerE"/>
    <property type="match status" value="1"/>
</dbReference>
<reference evidence="5 6" key="1">
    <citation type="submission" date="2019-04" db="EMBL/GenBank/DDBJ databases">
        <title>Herbidospora sp. NEAU-GS14.nov., a novel actinomycete isolated from soil.</title>
        <authorList>
            <person name="Han L."/>
        </authorList>
    </citation>
    <scope>NUCLEOTIDE SEQUENCE [LARGE SCALE GENOMIC DNA]</scope>
    <source>
        <strain evidence="5 6">NEAU-GS14</strain>
    </source>
</reference>
<dbReference type="PROSITE" id="PS50110">
    <property type="entry name" value="RESPONSE_REGULATORY"/>
    <property type="match status" value="1"/>
</dbReference>
<gene>
    <name evidence="5" type="ORF">FDA94_27560</name>
</gene>
<feature type="domain" description="Response regulatory" evidence="4">
    <location>
        <begin position="3"/>
        <end position="109"/>
    </location>
</feature>
<dbReference type="RefSeq" id="WP_137249982.1">
    <property type="nucleotide sequence ID" value="NZ_SZQA01000031.1"/>
</dbReference>
<dbReference type="SMART" id="SM00421">
    <property type="entry name" value="HTH_LUXR"/>
    <property type="match status" value="1"/>
</dbReference>
<dbReference type="SUPFAM" id="SSF46894">
    <property type="entry name" value="C-terminal effector domain of the bipartite response regulators"/>
    <property type="match status" value="1"/>
</dbReference>
<dbReference type="InterPro" id="IPR058245">
    <property type="entry name" value="NreC/VraR/RcsB-like_REC"/>
</dbReference>
<evidence type="ECO:0000313" key="5">
    <source>
        <dbReference type="EMBL" id="TKK84948.1"/>
    </source>
</evidence>
<organism evidence="5 6">
    <name type="scientific">Herbidospora galbida</name>
    <dbReference type="NCBI Taxonomy" id="2575442"/>
    <lineage>
        <taxon>Bacteria</taxon>
        <taxon>Bacillati</taxon>
        <taxon>Actinomycetota</taxon>
        <taxon>Actinomycetes</taxon>
        <taxon>Streptosporangiales</taxon>
        <taxon>Streptosporangiaceae</taxon>
        <taxon>Herbidospora</taxon>
    </lineage>
</organism>
<name>A0A4U3M7J9_9ACTN</name>